<accession>A0A8H5Z666</accession>
<keyword evidence="4" id="KW-1185">Reference proteome</keyword>
<reference evidence="3 4" key="1">
    <citation type="submission" date="2020-05" db="EMBL/GenBank/DDBJ databases">
        <title>Identification and distribution of gene clusters putatively required for synthesis of sphingolipid metabolism inhibitors in phylogenetically diverse species of the filamentous fungus Fusarium.</title>
        <authorList>
            <person name="Kim H.-S."/>
            <person name="Busman M."/>
            <person name="Brown D.W."/>
            <person name="Divon H."/>
            <person name="Uhlig S."/>
            <person name="Proctor R.H."/>
        </authorList>
    </citation>
    <scope>NUCLEOTIDE SEQUENCE [LARGE SCALE GENOMIC DNA]</scope>
    <source>
        <strain evidence="3 4">NRRL 66235</strain>
    </source>
</reference>
<evidence type="ECO:0000256" key="2">
    <source>
        <dbReference type="SAM" id="SignalP"/>
    </source>
</evidence>
<protein>
    <submittedName>
        <fullName evidence="3">Uncharacterized protein</fullName>
    </submittedName>
</protein>
<dbReference type="OrthoDB" id="5234364at2759"/>
<gene>
    <name evidence="3" type="ORF">FMUND_1596</name>
</gene>
<evidence type="ECO:0000256" key="1">
    <source>
        <dbReference type="SAM" id="MobiDB-lite"/>
    </source>
</evidence>
<keyword evidence="2" id="KW-0732">Signal</keyword>
<feature type="chain" id="PRO_5034604295" evidence="2">
    <location>
        <begin position="21"/>
        <end position="198"/>
    </location>
</feature>
<dbReference type="EMBL" id="JAAOAN010000059">
    <property type="protein sequence ID" value="KAF5723662.1"/>
    <property type="molecule type" value="Genomic_DNA"/>
</dbReference>
<organism evidence="3 4">
    <name type="scientific">Fusarium mundagurra</name>
    <dbReference type="NCBI Taxonomy" id="1567541"/>
    <lineage>
        <taxon>Eukaryota</taxon>
        <taxon>Fungi</taxon>
        <taxon>Dikarya</taxon>
        <taxon>Ascomycota</taxon>
        <taxon>Pezizomycotina</taxon>
        <taxon>Sordariomycetes</taxon>
        <taxon>Hypocreomycetidae</taxon>
        <taxon>Hypocreales</taxon>
        <taxon>Nectriaceae</taxon>
        <taxon>Fusarium</taxon>
        <taxon>Fusarium fujikuroi species complex</taxon>
    </lineage>
</organism>
<feature type="compositionally biased region" description="Low complexity" evidence="1">
    <location>
        <begin position="123"/>
        <end position="171"/>
    </location>
</feature>
<name>A0A8H5Z666_9HYPO</name>
<feature type="signal peptide" evidence="2">
    <location>
        <begin position="1"/>
        <end position="20"/>
    </location>
</feature>
<evidence type="ECO:0000313" key="3">
    <source>
        <dbReference type="EMBL" id="KAF5723662.1"/>
    </source>
</evidence>
<dbReference type="Proteomes" id="UP000544331">
    <property type="component" value="Unassembled WGS sequence"/>
</dbReference>
<evidence type="ECO:0000313" key="4">
    <source>
        <dbReference type="Proteomes" id="UP000544331"/>
    </source>
</evidence>
<comment type="caution">
    <text evidence="3">The sequence shown here is derived from an EMBL/GenBank/DDBJ whole genome shotgun (WGS) entry which is preliminary data.</text>
</comment>
<dbReference type="AlphaFoldDB" id="A0A8H5Z666"/>
<proteinExistence type="predicted"/>
<sequence length="198" mass="20308">MVRAPAFLILSLFGSALAVAAPQFDQGAESRKSDCDASSPVAFTSPRTNRGLRMAASMPAFPAVHAPMIRPKCDADVMPESIERQHTGCQARNLDFTFDAEKVCGITSEVTSTSAASLTTRDTVTTSHVSHGSSATSVSASTTSGLETTSSTQDAESASSTAQESSTGGAAPVTDSAPRLSASLGVLSMLFMVIGIAL</sequence>
<feature type="region of interest" description="Disordered" evidence="1">
    <location>
        <begin position="115"/>
        <end position="176"/>
    </location>
</feature>